<gene>
    <name evidence="3" type="ORF">SAMN04488541_101831</name>
</gene>
<protein>
    <submittedName>
        <fullName evidence="3">Sigma-B regulation protein RsbU (Phosphoserine phosphatase)</fullName>
    </submittedName>
</protein>
<dbReference type="RefSeq" id="WP_245764045.1">
    <property type="nucleotide sequence ID" value="NZ_FONY01000018.1"/>
</dbReference>
<accession>A0A1I2GE71</accession>
<evidence type="ECO:0000256" key="1">
    <source>
        <dbReference type="ARBA" id="ARBA00022801"/>
    </source>
</evidence>
<dbReference type="AlphaFoldDB" id="A0A1I2GE71"/>
<dbReference type="Gene3D" id="3.60.40.10">
    <property type="entry name" value="PPM-type phosphatase domain"/>
    <property type="match status" value="1"/>
</dbReference>
<sequence>MMNLEMTEDSIEYRLQMKEMELNTLFETIQAINDNAPEEHLYKIYKLTLRSIQHISKLALFVFEEEEEKWECKAHFGVENKCNSITLPPSITKITKTTERIISNLPKSGEKADFFNQFQAIIPVKHKKDILAYVLITPLEGNKLQDIDFIEALSNIIIVAVENKKLARKQSRQEIIRRQLEIAKDVQTLLFPKKLPYNEKIKVVASYQPHHTVGGDYYDFIEIDKNRFILCIADVSGKGVPAAILMSNFQASLRTLVRKKTPLREIVEELNYLIMQNAQGENFITAFFMEYDSTSHELNYVNAGHNPPFLFTDKGVFFLEEGSTILGGFNKLPSLNITTLQVDSFLLFCFTDGFTETYNEQGEEFGVQLLGDFIEKNKSLDQKELHIKLLEYLNTFKGNNAYADDITLLSCKVSA</sequence>
<dbReference type="SUPFAM" id="SSF81606">
    <property type="entry name" value="PP2C-like"/>
    <property type="match status" value="1"/>
</dbReference>
<dbReference type="EMBL" id="FONY01000018">
    <property type="protein sequence ID" value="SFF16074.1"/>
    <property type="molecule type" value="Genomic_DNA"/>
</dbReference>
<dbReference type="STRING" id="1003.SAMN04488541_101831"/>
<keyword evidence="1" id="KW-0378">Hydrolase</keyword>
<name>A0A1I2GE71_9BACT</name>
<evidence type="ECO:0000313" key="3">
    <source>
        <dbReference type="EMBL" id="SFF16074.1"/>
    </source>
</evidence>
<dbReference type="GO" id="GO:0016791">
    <property type="term" value="F:phosphatase activity"/>
    <property type="evidence" value="ECO:0007669"/>
    <property type="project" value="TreeGrafter"/>
</dbReference>
<dbReference type="InterPro" id="IPR036457">
    <property type="entry name" value="PPM-type-like_dom_sf"/>
</dbReference>
<dbReference type="Pfam" id="PF07228">
    <property type="entry name" value="SpoIIE"/>
    <property type="match status" value="1"/>
</dbReference>
<dbReference type="SUPFAM" id="SSF55781">
    <property type="entry name" value="GAF domain-like"/>
    <property type="match status" value="1"/>
</dbReference>
<dbReference type="InterPro" id="IPR001932">
    <property type="entry name" value="PPM-type_phosphatase-like_dom"/>
</dbReference>
<reference evidence="3 4" key="1">
    <citation type="submission" date="2016-10" db="EMBL/GenBank/DDBJ databases">
        <authorList>
            <person name="de Groot N.N."/>
        </authorList>
    </citation>
    <scope>NUCLEOTIDE SEQUENCE [LARGE SCALE GENOMIC DNA]</scope>
    <source>
        <strain>GEY</strain>
        <strain evidence="4">DSM 9560</strain>
    </source>
</reference>
<feature type="domain" description="PPM-type phosphatase" evidence="2">
    <location>
        <begin position="198"/>
        <end position="413"/>
    </location>
</feature>
<dbReference type="PANTHER" id="PTHR43156:SF2">
    <property type="entry name" value="STAGE II SPORULATION PROTEIN E"/>
    <property type="match status" value="1"/>
</dbReference>
<dbReference type="SMART" id="SM00331">
    <property type="entry name" value="PP2C_SIG"/>
    <property type="match status" value="1"/>
</dbReference>
<keyword evidence="4" id="KW-1185">Reference proteome</keyword>
<dbReference type="PANTHER" id="PTHR43156">
    <property type="entry name" value="STAGE II SPORULATION PROTEIN E-RELATED"/>
    <property type="match status" value="1"/>
</dbReference>
<evidence type="ECO:0000313" key="4">
    <source>
        <dbReference type="Proteomes" id="UP000199513"/>
    </source>
</evidence>
<proteinExistence type="predicted"/>
<evidence type="ECO:0000259" key="2">
    <source>
        <dbReference type="SMART" id="SM00331"/>
    </source>
</evidence>
<dbReference type="InterPro" id="IPR052016">
    <property type="entry name" value="Bact_Sigma-Reg"/>
</dbReference>
<organism evidence="3 4">
    <name type="scientific">Thermoflexibacter ruber</name>
    <dbReference type="NCBI Taxonomy" id="1003"/>
    <lineage>
        <taxon>Bacteria</taxon>
        <taxon>Pseudomonadati</taxon>
        <taxon>Bacteroidota</taxon>
        <taxon>Cytophagia</taxon>
        <taxon>Cytophagales</taxon>
        <taxon>Thermoflexibacteraceae</taxon>
        <taxon>Thermoflexibacter</taxon>
    </lineage>
</organism>
<dbReference type="Proteomes" id="UP000199513">
    <property type="component" value="Unassembled WGS sequence"/>
</dbReference>